<organism evidence="2 3">
    <name type="scientific">Acetobacter malorum</name>
    <dbReference type="NCBI Taxonomy" id="178901"/>
    <lineage>
        <taxon>Bacteria</taxon>
        <taxon>Pseudomonadati</taxon>
        <taxon>Pseudomonadota</taxon>
        <taxon>Alphaproteobacteria</taxon>
        <taxon>Acetobacterales</taxon>
        <taxon>Acetobacteraceae</taxon>
        <taxon>Acetobacter</taxon>
    </lineage>
</organism>
<evidence type="ECO:0000313" key="2">
    <source>
        <dbReference type="EMBL" id="KXV69853.1"/>
    </source>
</evidence>
<evidence type="ECO:0000313" key="3">
    <source>
        <dbReference type="Proteomes" id="UP000075377"/>
    </source>
</evidence>
<feature type="compositionally biased region" description="Basic and acidic residues" evidence="1">
    <location>
        <begin position="45"/>
        <end position="65"/>
    </location>
</feature>
<protein>
    <submittedName>
        <fullName evidence="2">Uncharacterized protein</fullName>
    </submittedName>
</protein>
<dbReference type="OrthoDB" id="7449507at2"/>
<name>A0A149UPX6_9PROT</name>
<reference evidence="2 3" key="1">
    <citation type="submission" date="2015-06" db="EMBL/GenBank/DDBJ databases">
        <title>Improved classification and identification of acetic acid bacteria using matrix-assisted laser desorption/ionization time-of-flight mass spectrometry; Gluconobacter nephelii and Gluconobacter uchimurae are later heterotypic synonyms of Gluconobacter japonicus and Gluconobacter oxydans, respectively.</title>
        <authorList>
            <person name="Li L."/>
            <person name="Cleenwerck I."/>
            <person name="De Vuyst L."/>
            <person name="Vandamme P."/>
        </authorList>
    </citation>
    <scope>NUCLEOTIDE SEQUENCE [LARGE SCALE GENOMIC DNA]</scope>
    <source>
        <strain evidence="2 3">LMG 1699</strain>
    </source>
</reference>
<proteinExistence type="predicted"/>
<sequence>MTDEAQKAAKPSSPIRGMFSPNRQLRTGGAAYQAPARPAPSPQPVDDRMTAEAQARERVRQDQRADAAGFVSRQPAPMTVARRRRIVSDEVQQSLSMRMPLSVHRRFVNYTNNVGAQSYWDAIERLMNAAGVGPDGEEPAEYLAPEE</sequence>
<evidence type="ECO:0000256" key="1">
    <source>
        <dbReference type="SAM" id="MobiDB-lite"/>
    </source>
</evidence>
<gene>
    <name evidence="2" type="ORF">AD951_04750</name>
</gene>
<dbReference type="EMBL" id="LHZX01000261">
    <property type="protein sequence ID" value="KXV69853.1"/>
    <property type="molecule type" value="Genomic_DNA"/>
</dbReference>
<dbReference type="RefSeq" id="WP_061499832.1">
    <property type="nucleotide sequence ID" value="NZ_LHZX01000261.1"/>
</dbReference>
<dbReference type="PATRIC" id="fig|178901.14.peg.952"/>
<accession>A0A149UPX6</accession>
<dbReference type="Proteomes" id="UP000075377">
    <property type="component" value="Unassembled WGS sequence"/>
</dbReference>
<comment type="caution">
    <text evidence="2">The sequence shown here is derived from an EMBL/GenBank/DDBJ whole genome shotgun (WGS) entry which is preliminary data.</text>
</comment>
<feature type="region of interest" description="Disordered" evidence="1">
    <location>
        <begin position="1"/>
        <end position="77"/>
    </location>
</feature>
<dbReference type="AlphaFoldDB" id="A0A149UPX6"/>